<sequence>MSEGSEDKEIKSTDLSKHKRDGSILKPPFRQLTGMTPASWKDDRLPEMLWATLLVGNLKREEALDIFRKVALFVKRSPELCDVTQSGMAKWSKEKRLELLNLLKNSHPDTQKVLQSIAIFTELPAHPEWVEVFGSPSDERQVADHLARAVQATLWHQSQGATDCRWIRFLCEIHGGKIKFSNSIEGIHETLRGVLEYPNYGDLRHIRPFIRSSEISMNMRNGEEKNEWPKRFWKACLQSTICSPFPRREQRKDAIRVSHDQVNRIRHLLLLHYLKTDESSDVEPRHDSIFGLGFYALRLVDELVATNLSRGVIGRIVLRSIVECYITLAYLIKKDDPKVWKDFRDYGIGKMKLSYLKTRDLKDKPSFIDEEFLKDIANEDRWEEFSDIELSHWASSDLRKMSEEADCKDLYDTYYDWTSSFSHGNWGAIRESSFAICANPLHRLHLMPSVNLYVLPGVLEDVVRVTNLTLQLIGSQYSDLDFQITNDPKPPKIPWYKEIYYRFRYRKTQKFFDFITRGE</sequence>
<organism evidence="2 3">
    <name type="scientific">Candidatus Adlerbacteria bacterium RIFOXYC1_FULL_48_26</name>
    <dbReference type="NCBI Taxonomy" id="1797247"/>
    <lineage>
        <taxon>Bacteria</taxon>
        <taxon>Candidatus Adleribacteriota</taxon>
    </lineage>
</organism>
<evidence type="ECO:0000313" key="2">
    <source>
        <dbReference type="EMBL" id="OGC88091.1"/>
    </source>
</evidence>
<dbReference type="EMBL" id="MEXB01000012">
    <property type="protein sequence ID" value="OGC88091.1"/>
    <property type="molecule type" value="Genomic_DNA"/>
</dbReference>
<dbReference type="Proteomes" id="UP000176568">
    <property type="component" value="Unassembled WGS sequence"/>
</dbReference>
<name>A0A1F4Y2F9_9BACT</name>
<feature type="region of interest" description="Disordered" evidence="1">
    <location>
        <begin position="1"/>
        <end position="28"/>
    </location>
</feature>
<accession>A0A1F4Y2F9</accession>
<dbReference type="Pfam" id="PF18928">
    <property type="entry name" value="DUF5677"/>
    <property type="match status" value="1"/>
</dbReference>
<dbReference type="AlphaFoldDB" id="A0A1F4Y2F9"/>
<protein>
    <submittedName>
        <fullName evidence="2">Uncharacterized protein</fullName>
    </submittedName>
</protein>
<proteinExistence type="predicted"/>
<reference evidence="2 3" key="1">
    <citation type="journal article" date="2016" name="Nat. Commun.">
        <title>Thousands of microbial genomes shed light on interconnected biogeochemical processes in an aquifer system.</title>
        <authorList>
            <person name="Anantharaman K."/>
            <person name="Brown C.T."/>
            <person name="Hug L.A."/>
            <person name="Sharon I."/>
            <person name="Castelle C.J."/>
            <person name="Probst A.J."/>
            <person name="Thomas B.C."/>
            <person name="Singh A."/>
            <person name="Wilkins M.J."/>
            <person name="Karaoz U."/>
            <person name="Brodie E.L."/>
            <person name="Williams K.H."/>
            <person name="Hubbard S.S."/>
            <person name="Banfield J.F."/>
        </authorList>
    </citation>
    <scope>NUCLEOTIDE SEQUENCE [LARGE SCALE GENOMIC DNA]</scope>
</reference>
<feature type="compositionally biased region" description="Basic and acidic residues" evidence="1">
    <location>
        <begin position="1"/>
        <end position="16"/>
    </location>
</feature>
<evidence type="ECO:0000313" key="3">
    <source>
        <dbReference type="Proteomes" id="UP000176568"/>
    </source>
</evidence>
<gene>
    <name evidence="2" type="ORF">A2419_01285</name>
</gene>
<dbReference type="InterPro" id="IPR043733">
    <property type="entry name" value="DUF5677"/>
</dbReference>
<evidence type="ECO:0000256" key="1">
    <source>
        <dbReference type="SAM" id="MobiDB-lite"/>
    </source>
</evidence>
<comment type="caution">
    <text evidence="2">The sequence shown here is derived from an EMBL/GenBank/DDBJ whole genome shotgun (WGS) entry which is preliminary data.</text>
</comment>